<keyword evidence="3" id="KW-1185">Reference proteome</keyword>
<accession>A0ABU3VM15</accession>
<protein>
    <submittedName>
        <fullName evidence="2">Transposase</fullName>
    </submittedName>
</protein>
<evidence type="ECO:0000259" key="1">
    <source>
        <dbReference type="Pfam" id="PF03050"/>
    </source>
</evidence>
<dbReference type="Pfam" id="PF03050">
    <property type="entry name" value="DDE_Tnp_IS66"/>
    <property type="match status" value="1"/>
</dbReference>
<organism evidence="2 3">
    <name type="scientific">Sedimentitalea todarodis</name>
    <dbReference type="NCBI Taxonomy" id="1631240"/>
    <lineage>
        <taxon>Bacteria</taxon>
        <taxon>Pseudomonadati</taxon>
        <taxon>Pseudomonadota</taxon>
        <taxon>Alphaproteobacteria</taxon>
        <taxon>Rhodobacterales</taxon>
        <taxon>Paracoccaceae</taxon>
        <taxon>Sedimentitalea</taxon>
    </lineage>
</organism>
<dbReference type="InterPro" id="IPR004291">
    <property type="entry name" value="Transposase_IS66_central"/>
</dbReference>
<evidence type="ECO:0000313" key="2">
    <source>
        <dbReference type="EMBL" id="MDU9007252.1"/>
    </source>
</evidence>
<gene>
    <name evidence="2" type="ORF">QO231_26050</name>
</gene>
<reference evidence="3" key="1">
    <citation type="submission" date="2023-05" db="EMBL/GenBank/DDBJ databases">
        <title>Sedimentitalea sp. nov. JM2-8.</title>
        <authorList>
            <person name="Huang J."/>
        </authorList>
    </citation>
    <scope>NUCLEOTIDE SEQUENCE [LARGE SCALE GENOMIC DNA]</scope>
    <source>
        <strain evidence="3">KHS03</strain>
    </source>
</reference>
<dbReference type="EMBL" id="JASMWN010000078">
    <property type="protein sequence ID" value="MDU9007252.1"/>
    <property type="molecule type" value="Genomic_DNA"/>
</dbReference>
<name>A0ABU3VM15_9RHOB</name>
<comment type="caution">
    <text evidence="2">The sequence shown here is derived from an EMBL/GenBank/DDBJ whole genome shotgun (WGS) entry which is preliminary data.</text>
</comment>
<proteinExistence type="predicted"/>
<feature type="domain" description="Transposase IS66 central" evidence="1">
    <location>
        <begin position="1"/>
        <end position="36"/>
    </location>
</feature>
<dbReference type="Proteomes" id="UP001255416">
    <property type="component" value="Unassembled WGS sequence"/>
</dbReference>
<evidence type="ECO:0000313" key="3">
    <source>
        <dbReference type="Proteomes" id="UP001255416"/>
    </source>
</evidence>
<sequence length="37" mass="4382">MAHVLVGKYCDHLPLYRQSEIYARDKVDLHRSTLTDH</sequence>